<dbReference type="PANTHER" id="PTHR47706:SF5">
    <property type="entry name" value="ISOFLAVONE REDUCTASE"/>
    <property type="match status" value="1"/>
</dbReference>
<name>A0A6G1HP71_9PEZI</name>
<evidence type="ECO:0000256" key="3">
    <source>
        <dbReference type="SAM" id="SignalP"/>
    </source>
</evidence>
<evidence type="ECO:0000256" key="2">
    <source>
        <dbReference type="ARBA" id="ARBA00023002"/>
    </source>
</evidence>
<gene>
    <name evidence="4" type="ORF">EJ06DRAFT_558641</name>
</gene>
<keyword evidence="2" id="KW-0560">Oxidoreductase</keyword>
<keyword evidence="5" id="KW-1185">Reference proteome</keyword>
<proteinExistence type="predicted"/>
<dbReference type="InterPro" id="IPR051609">
    <property type="entry name" value="NmrA/Isoflavone_reductase-like"/>
</dbReference>
<evidence type="ECO:0000313" key="4">
    <source>
        <dbReference type="EMBL" id="KAF2397639.1"/>
    </source>
</evidence>
<protein>
    <submittedName>
        <fullName evidence="4">NAD(P)-binding protein</fullName>
    </submittedName>
</protein>
<dbReference type="EMBL" id="ML996702">
    <property type="protein sequence ID" value="KAF2397639.1"/>
    <property type="molecule type" value="Genomic_DNA"/>
</dbReference>
<dbReference type="GO" id="GO:0016491">
    <property type="term" value="F:oxidoreductase activity"/>
    <property type="evidence" value="ECO:0007669"/>
    <property type="project" value="UniProtKB-KW"/>
</dbReference>
<dbReference type="Gene3D" id="3.40.50.720">
    <property type="entry name" value="NAD(P)-binding Rossmann-like Domain"/>
    <property type="match status" value="1"/>
</dbReference>
<dbReference type="PANTHER" id="PTHR47706">
    <property type="entry name" value="NMRA-LIKE FAMILY PROTEIN"/>
    <property type="match status" value="1"/>
</dbReference>
<dbReference type="OrthoDB" id="419598at2759"/>
<dbReference type="SUPFAM" id="SSF51735">
    <property type="entry name" value="NAD(P)-binding Rossmann-fold domains"/>
    <property type="match status" value="1"/>
</dbReference>
<organism evidence="4 5">
    <name type="scientific">Trichodelitschia bisporula</name>
    <dbReference type="NCBI Taxonomy" id="703511"/>
    <lineage>
        <taxon>Eukaryota</taxon>
        <taxon>Fungi</taxon>
        <taxon>Dikarya</taxon>
        <taxon>Ascomycota</taxon>
        <taxon>Pezizomycotina</taxon>
        <taxon>Dothideomycetes</taxon>
        <taxon>Dothideomycetes incertae sedis</taxon>
        <taxon>Phaeotrichales</taxon>
        <taxon>Phaeotrichaceae</taxon>
        <taxon>Trichodelitschia</taxon>
    </lineage>
</organism>
<keyword evidence="3" id="KW-0732">Signal</keyword>
<evidence type="ECO:0000256" key="1">
    <source>
        <dbReference type="ARBA" id="ARBA00022857"/>
    </source>
</evidence>
<accession>A0A6G1HP71</accession>
<dbReference type="AlphaFoldDB" id="A0A6G1HP71"/>
<feature type="chain" id="PRO_5026081537" evidence="3">
    <location>
        <begin position="22"/>
        <end position="313"/>
    </location>
</feature>
<reference evidence="4" key="1">
    <citation type="journal article" date="2020" name="Stud. Mycol.">
        <title>101 Dothideomycetes genomes: a test case for predicting lifestyles and emergence of pathogens.</title>
        <authorList>
            <person name="Haridas S."/>
            <person name="Albert R."/>
            <person name="Binder M."/>
            <person name="Bloem J."/>
            <person name="Labutti K."/>
            <person name="Salamov A."/>
            <person name="Andreopoulos B."/>
            <person name="Baker S."/>
            <person name="Barry K."/>
            <person name="Bills G."/>
            <person name="Bluhm B."/>
            <person name="Cannon C."/>
            <person name="Castanera R."/>
            <person name="Culley D."/>
            <person name="Daum C."/>
            <person name="Ezra D."/>
            <person name="Gonzalez J."/>
            <person name="Henrissat B."/>
            <person name="Kuo A."/>
            <person name="Liang C."/>
            <person name="Lipzen A."/>
            <person name="Lutzoni F."/>
            <person name="Magnuson J."/>
            <person name="Mondo S."/>
            <person name="Nolan M."/>
            <person name="Ohm R."/>
            <person name="Pangilinan J."/>
            <person name="Park H.-J."/>
            <person name="Ramirez L."/>
            <person name="Alfaro M."/>
            <person name="Sun H."/>
            <person name="Tritt A."/>
            <person name="Yoshinaga Y."/>
            <person name="Zwiers L.-H."/>
            <person name="Turgeon B."/>
            <person name="Goodwin S."/>
            <person name="Spatafora J."/>
            <person name="Crous P."/>
            <person name="Grigoriev I."/>
        </authorList>
    </citation>
    <scope>NUCLEOTIDE SEQUENCE</scope>
    <source>
        <strain evidence="4">CBS 262.69</strain>
    </source>
</reference>
<evidence type="ECO:0000313" key="5">
    <source>
        <dbReference type="Proteomes" id="UP000799640"/>
    </source>
</evidence>
<dbReference type="InterPro" id="IPR036291">
    <property type="entry name" value="NAD(P)-bd_dom_sf"/>
</dbReference>
<dbReference type="Proteomes" id="UP000799640">
    <property type="component" value="Unassembled WGS sequence"/>
</dbReference>
<feature type="signal peptide" evidence="3">
    <location>
        <begin position="1"/>
        <end position="21"/>
    </location>
</feature>
<sequence>MRIAVAGTNSLALLIAHYVVTETSHQIVVLARQAQPRLANQEYQVLIVDYGHQGSLQHAVMGVDTVISTVTGTPEVELLKACVSQRVRRFVPAEFEGRPSSRAQDDPLDQGKNTVLAWLEHYRSQIESTVFCCGVLYERFGPGGLAAHGLGLLTQRAQEGDYIVNVRTMRANAPVYDANHQLNVYICLTAAQDVARFVVRAIDMPRWPKEMTIAGERMTVWDMTNIVIRVRGVPLNNPIWHTPDSLRSDLLLAQTLRDGARIARAHDHIATVGGRYDFQAPGTMRTMSRCRDIVPLAFEAWLRSVWSTHPVSN</sequence>
<keyword evidence="1" id="KW-0521">NADP</keyword>